<dbReference type="Gene3D" id="3.40.1190.20">
    <property type="match status" value="1"/>
</dbReference>
<gene>
    <name evidence="1" type="ORF">TIFTF001_002097</name>
</gene>
<evidence type="ECO:0000313" key="2">
    <source>
        <dbReference type="Proteomes" id="UP001187192"/>
    </source>
</evidence>
<dbReference type="Proteomes" id="UP001187192">
    <property type="component" value="Unassembled WGS sequence"/>
</dbReference>
<comment type="caution">
    <text evidence="1">The sequence shown here is derived from an EMBL/GenBank/DDBJ whole genome shotgun (WGS) entry which is preliminary data.</text>
</comment>
<proteinExistence type="predicted"/>
<accession>A0AA87Z345</accession>
<dbReference type="EMBL" id="BTGU01000002">
    <property type="protein sequence ID" value="GMN28548.1"/>
    <property type="molecule type" value="Genomic_DNA"/>
</dbReference>
<sequence>MSESKSSIPKSSKMKAAVEVQLRYRLQDRLQFYVQSFAQVSLALEALLQRTVSDYKSAGHDPQSSSLEIRLIQSQDDIRNPQVTFKAERYN</sequence>
<protein>
    <submittedName>
        <fullName evidence="1">Uncharacterized protein</fullName>
    </submittedName>
</protein>
<dbReference type="AlphaFoldDB" id="A0AA87Z345"/>
<reference evidence="1" key="1">
    <citation type="submission" date="2023-07" db="EMBL/GenBank/DDBJ databases">
        <title>draft genome sequence of fig (Ficus carica).</title>
        <authorList>
            <person name="Takahashi T."/>
            <person name="Nishimura K."/>
        </authorList>
    </citation>
    <scope>NUCLEOTIDE SEQUENCE</scope>
</reference>
<dbReference type="InterPro" id="IPR029056">
    <property type="entry name" value="Ribokinase-like"/>
</dbReference>
<organism evidence="1 2">
    <name type="scientific">Ficus carica</name>
    <name type="common">Common fig</name>
    <dbReference type="NCBI Taxonomy" id="3494"/>
    <lineage>
        <taxon>Eukaryota</taxon>
        <taxon>Viridiplantae</taxon>
        <taxon>Streptophyta</taxon>
        <taxon>Embryophyta</taxon>
        <taxon>Tracheophyta</taxon>
        <taxon>Spermatophyta</taxon>
        <taxon>Magnoliopsida</taxon>
        <taxon>eudicotyledons</taxon>
        <taxon>Gunneridae</taxon>
        <taxon>Pentapetalae</taxon>
        <taxon>rosids</taxon>
        <taxon>fabids</taxon>
        <taxon>Rosales</taxon>
        <taxon>Moraceae</taxon>
        <taxon>Ficeae</taxon>
        <taxon>Ficus</taxon>
    </lineage>
</organism>
<evidence type="ECO:0000313" key="1">
    <source>
        <dbReference type="EMBL" id="GMN28548.1"/>
    </source>
</evidence>
<keyword evidence="2" id="KW-1185">Reference proteome</keyword>
<name>A0AA87Z345_FICCA</name>